<keyword evidence="1" id="KW-0677">Repeat</keyword>
<accession>A0A5N7ILY0</accession>
<feature type="signal peptide" evidence="2">
    <location>
        <begin position="1"/>
        <end position="24"/>
    </location>
</feature>
<proteinExistence type="predicted"/>
<gene>
    <name evidence="3" type="ORF">E4V82_07690</name>
</gene>
<evidence type="ECO:0000256" key="2">
    <source>
        <dbReference type="SAM" id="SignalP"/>
    </source>
</evidence>
<dbReference type="SMART" id="SM00698">
    <property type="entry name" value="MORN"/>
    <property type="match status" value="5"/>
</dbReference>
<dbReference type="RefSeq" id="WP_152751792.1">
    <property type="nucleotide sequence ID" value="NZ_SPSE01000019.1"/>
</dbReference>
<evidence type="ECO:0000313" key="4">
    <source>
        <dbReference type="Proteomes" id="UP000342249"/>
    </source>
</evidence>
<dbReference type="PROSITE" id="PS51257">
    <property type="entry name" value="PROKAR_LIPOPROTEIN"/>
    <property type="match status" value="1"/>
</dbReference>
<reference evidence="3 4" key="1">
    <citation type="journal article" date="2019" name="Lett. Appl. Microbiol.">
        <title>A case of 'blown pack' spoilage of vacuum-packaged pork likely associated with Clostridium estertheticum in Canada.</title>
        <authorList>
            <person name="Zhang P."/>
            <person name="Ward P."/>
            <person name="McMullen L.M."/>
            <person name="Yang X."/>
        </authorList>
    </citation>
    <scope>NUCLEOTIDE SEQUENCE [LARGE SCALE GENOMIC DNA]</scope>
    <source>
        <strain evidence="3 4">MA19</strain>
    </source>
</reference>
<name>A0A5N7ILY0_9CLOT</name>
<dbReference type="AlphaFoldDB" id="A0A5N7ILY0"/>
<dbReference type="PANTHER" id="PTHR43215">
    <property type="entry name" value="RADIAL SPOKE HEAD 1 HOMOLOG"/>
    <property type="match status" value="1"/>
</dbReference>
<keyword evidence="2" id="KW-0732">Signal</keyword>
<comment type="caution">
    <text evidence="3">The sequence shown here is derived from an EMBL/GenBank/DDBJ whole genome shotgun (WGS) entry which is preliminary data.</text>
</comment>
<evidence type="ECO:0008006" key="5">
    <source>
        <dbReference type="Google" id="ProtNLM"/>
    </source>
</evidence>
<dbReference type="EMBL" id="SPSF01000017">
    <property type="protein sequence ID" value="MPQ61992.1"/>
    <property type="molecule type" value="Genomic_DNA"/>
</dbReference>
<dbReference type="InterPro" id="IPR003409">
    <property type="entry name" value="MORN"/>
</dbReference>
<feature type="chain" id="PRO_5030135065" description="MORN repeat protein" evidence="2">
    <location>
        <begin position="25"/>
        <end position="185"/>
    </location>
</feature>
<evidence type="ECO:0000313" key="3">
    <source>
        <dbReference type="EMBL" id="MPQ61992.1"/>
    </source>
</evidence>
<dbReference type="SUPFAM" id="SSF82185">
    <property type="entry name" value="Histone H3 K4-specific methyltransferase SET7/9 N-terminal domain"/>
    <property type="match status" value="1"/>
</dbReference>
<protein>
    <recommendedName>
        <fullName evidence="5">MORN repeat protein</fullName>
    </recommendedName>
</protein>
<sequence length="185" mass="20920">MKKHLFKFIIIMLTCISFVGCDQANQVTEKASSNNVVTQAEKKPTTLIKSKQGASFKSGTYVGNSVDGKRQGKGKFTWKNGDEYDGEWLNDKMSGEGTFSYKSKDLYVGNYKDNVKSGQGIYTWENGETYNGIWANDTMNGIGEFDFMNGDSFQGKWKDGKMNGQGTYSFFENKKNIVKYWINNK</sequence>
<dbReference type="Pfam" id="PF02493">
    <property type="entry name" value="MORN"/>
    <property type="match status" value="5"/>
</dbReference>
<dbReference type="Proteomes" id="UP000342249">
    <property type="component" value="Unassembled WGS sequence"/>
</dbReference>
<dbReference type="Gene3D" id="2.20.110.10">
    <property type="entry name" value="Histone H3 K4-specific methyltransferase SET7/9 N-terminal domain"/>
    <property type="match status" value="2"/>
</dbReference>
<evidence type="ECO:0000256" key="1">
    <source>
        <dbReference type="ARBA" id="ARBA00022737"/>
    </source>
</evidence>
<dbReference type="PANTHER" id="PTHR43215:SF14">
    <property type="entry name" value="RADIAL SPOKE HEAD 1 HOMOLOG"/>
    <property type="match status" value="1"/>
</dbReference>
<organism evidence="3 4">
    <name type="scientific">Clostridium estertheticum</name>
    <dbReference type="NCBI Taxonomy" id="238834"/>
    <lineage>
        <taxon>Bacteria</taxon>
        <taxon>Bacillati</taxon>
        <taxon>Bacillota</taxon>
        <taxon>Clostridia</taxon>
        <taxon>Eubacteriales</taxon>
        <taxon>Clostridiaceae</taxon>
        <taxon>Clostridium</taxon>
    </lineage>
</organism>